<organism evidence="5 6">
    <name type="scientific">Medusavirus stheno T3</name>
    <dbReference type="NCBI Taxonomy" id="3069717"/>
    <lineage>
        <taxon>Viruses</taxon>
        <taxon>Varidnaviria</taxon>
        <taxon>Bamfordvirae</taxon>
        <taxon>Nucleocytoviricota</taxon>
        <taxon>Megaviricetes</taxon>
        <taxon>Mamonoviridae</taxon>
        <taxon>Medusavirus</taxon>
        <taxon>Medusavirus sthenus</taxon>
    </lineage>
</organism>
<dbReference type="GO" id="GO:0008270">
    <property type="term" value="F:zinc ion binding"/>
    <property type="evidence" value="ECO:0007669"/>
    <property type="project" value="UniProtKB-KW"/>
</dbReference>
<dbReference type="EMBL" id="MW018138">
    <property type="protein sequence ID" value="QPB44215.1"/>
    <property type="molecule type" value="Genomic_DNA"/>
</dbReference>
<reference evidence="5 6" key="1">
    <citation type="submission" date="2020-09" db="EMBL/GenBank/DDBJ databases">
        <authorList>
            <person name="Zhang R."/>
            <person name="Garcia K."/>
            <person name="Ogata H."/>
        </authorList>
    </citation>
    <scope>NUCLEOTIDE SEQUENCE [LARGE SCALE GENOMIC DNA]</scope>
    <source>
        <strain evidence="6">stheno</strain>
    </source>
</reference>
<sequence>MLVDTRCTLAGCNHPMPTFGYPAINEMYKYRYTLPTVPYEEETPTEDGALPVSIQLHGAREPIDLVDRLAYRCMTPCRIAPYFVGRHCYTYLLDGRYHFYSAAIRHGNDAKRDLRLLEDDVWFEGIIDHQLDRIFNCRCTHHVDESGEKRKPMAPLTRDPDDYIQCKVCEKWSHRACIDSARLNLAEQRGWVCGRSRRCFRSVARRRPAPQPPITGTPACTPQLPAIAESPVDIGKRKLASATIEEVASTTDEEEAAVPVRLVKKRRRKQQHPRRTLTMCTENVCDSRANSDCANARCKTHCLDHQRKSKRDKACTAPRHRLV</sequence>
<evidence type="ECO:0000313" key="5">
    <source>
        <dbReference type="EMBL" id="QPB44215.1"/>
    </source>
</evidence>
<protein>
    <recommendedName>
        <fullName evidence="4">PHD-type domain-containing protein</fullName>
    </recommendedName>
</protein>
<keyword evidence="6" id="KW-1185">Reference proteome</keyword>
<accession>A0A7S7YFL3</accession>
<evidence type="ECO:0000256" key="1">
    <source>
        <dbReference type="ARBA" id="ARBA00022723"/>
    </source>
</evidence>
<dbReference type="KEGG" id="vg:80543411"/>
<evidence type="ECO:0000313" key="6">
    <source>
        <dbReference type="Proteomes" id="UP001162098"/>
    </source>
</evidence>
<evidence type="ECO:0000259" key="4">
    <source>
        <dbReference type="Pfam" id="PF00628"/>
    </source>
</evidence>
<dbReference type="InterPro" id="IPR019787">
    <property type="entry name" value="Znf_PHD-finger"/>
</dbReference>
<dbReference type="Proteomes" id="UP001162098">
    <property type="component" value="Segment"/>
</dbReference>
<dbReference type="Pfam" id="PF00628">
    <property type="entry name" value="PHD"/>
    <property type="match status" value="1"/>
</dbReference>
<dbReference type="SUPFAM" id="SSF57903">
    <property type="entry name" value="FYVE/PHD zinc finger"/>
    <property type="match status" value="1"/>
</dbReference>
<keyword evidence="3" id="KW-0862">Zinc</keyword>
<name>A0A7S7YFL3_9VIRU</name>
<keyword evidence="1" id="KW-0479">Metal-binding</keyword>
<dbReference type="InterPro" id="IPR011011">
    <property type="entry name" value="Znf_FYVE_PHD"/>
</dbReference>
<proteinExistence type="predicted"/>
<feature type="domain" description="PHD-type" evidence="4">
    <location>
        <begin position="159"/>
        <end position="194"/>
    </location>
</feature>
<evidence type="ECO:0000256" key="3">
    <source>
        <dbReference type="ARBA" id="ARBA00022833"/>
    </source>
</evidence>
<dbReference type="InterPro" id="IPR013083">
    <property type="entry name" value="Znf_RING/FYVE/PHD"/>
</dbReference>
<evidence type="ECO:0000256" key="2">
    <source>
        <dbReference type="ARBA" id="ARBA00022771"/>
    </source>
</evidence>
<dbReference type="Gene3D" id="3.30.40.10">
    <property type="entry name" value="Zinc/RING finger domain, C3HC4 (zinc finger)"/>
    <property type="match status" value="1"/>
</dbReference>
<keyword evidence="2" id="KW-0863">Zinc-finger</keyword>